<evidence type="ECO:0000313" key="2">
    <source>
        <dbReference type="Proteomes" id="UP000033423"/>
    </source>
</evidence>
<dbReference type="AlphaFoldDB" id="A0A0F3GRG3"/>
<protein>
    <submittedName>
        <fullName evidence="1">Uncharacterized protein</fullName>
    </submittedName>
</protein>
<accession>A0A0F3GRG3</accession>
<comment type="caution">
    <text evidence="1">The sequence shown here is derived from an EMBL/GenBank/DDBJ whole genome shotgun (WGS) entry which is preliminary data.</text>
</comment>
<gene>
    <name evidence="1" type="ORF">MBAV_004517</name>
</gene>
<dbReference type="Proteomes" id="UP000033423">
    <property type="component" value="Unassembled WGS sequence"/>
</dbReference>
<organism evidence="1 2">
    <name type="scientific">Candidatus Magnetobacterium bavaricum</name>
    <dbReference type="NCBI Taxonomy" id="29290"/>
    <lineage>
        <taxon>Bacteria</taxon>
        <taxon>Pseudomonadati</taxon>
        <taxon>Nitrospirota</taxon>
        <taxon>Thermodesulfovibrionia</taxon>
        <taxon>Thermodesulfovibrionales</taxon>
        <taxon>Candidatus Magnetobacteriaceae</taxon>
        <taxon>Candidatus Magnetobacterium</taxon>
    </lineage>
</organism>
<name>A0A0F3GRG3_9BACT</name>
<sequence length="102" mass="12264">MTKTDKNNTPIEDLLIIAMKKGVSLLEKSIRDEEHMNQRKSVSLCRKLDQLVMAVIDIKQLEILCYRSKRQKEKYRKELLGWEKFLIENRNYMKEYAAMRLK</sequence>
<dbReference type="EMBL" id="LACI01001967">
    <property type="protein sequence ID" value="KJU83288.1"/>
    <property type="molecule type" value="Genomic_DNA"/>
</dbReference>
<reference evidence="1 2" key="1">
    <citation type="submission" date="2015-02" db="EMBL/GenBank/DDBJ databases">
        <title>Single-cell genomics of uncultivated deep-branching MTB reveals a conserved set of magnetosome genes.</title>
        <authorList>
            <person name="Kolinko S."/>
            <person name="Richter M."/>
            <person name="Glockner F.O."/>
            <person name="Brachmann A."/>
            <person name="Schuler D."/>
        </authorList>
    </citation>
    <scope>NUCLEOTIDE SEQUENCE [LARGE SCALE GENOMIC DNA]</scope>
    <source>
        <strain evidence="1">TM-1</strain>
    </source>
</reference>
<keyword evidence="2" id="KW-1185">Reference proteome</keyword>
<evidence type="ECO:0000313" key="1">
    <source>
        <dbReference type="EMBL" id="KJU83288.1"/>
    </source>
</evidence>
<proteinExistence type="predicted"/>